<protein>
    <submittedName>
        <fullName evidence="1">Uncharacterized protein</fullName>
    </submittedName>
</protein>
<dbReference type="Proteomes" id="UP000501128">
    <property type="component" value="Chromosome"/>
</dbReference>
<dbReference type="AlphaFoldDB" id="A0A7L5DNL7"/>
<dbReference type="RefSeq" id="WP_169552018.1">
    <property type="nucleotide sequence ID" value="NZ_CP051677.1"/>
</dbReference>
<proteinExistence type="predicted"/>
<sequence length="79" mass="8919">MTRTIIIETQSDADFALLQELAHRMGLNTLDVKQNGQGELTSSQLLEQVAGSWQGDETGDEINAMLRNDRWDKSREIDL</sequence>
<evidence type="ECO:0000313" key="1">
    <source>
        <dbReference type="EMBL" id="QJD80059.1"/>
    </source>
</evidence>
<dbReference type="KEGG" id="srho:HH216_17795"/>
<gene>
    <name evidence="1" type="ORF">HH216_17795</name>
</gene>
<accession>A0A7L5DNL7</accession>
<dbReference type="EMBL" id="CP051677">
    <property type="protein sequence ID" value="QJD80059.1"/>
    <property type="molecule type" value="Genomic_DNA"/>
</dbReference>
<keyword evidence="2" id="KW-1185">Reference proteome</keyword>
<evidence type="ECO:0000313" key="2">
    <source>
        <dbReference type="Proteomes" id="UP000501128"/>
    </source>
</evidence>
<organism evidence="1 2">
    <name type="scientific">Spirosoma rhododendri</name>
    <dbReference type="NCBI Taxonomy" id="2728024"/>
    <lineage>
        <taxon>Bacteria</taxon>
        <taxon>Pseudomonadati</taxon>
        <taxon>Bacteroidota</taxon>
        <taxon>Cytophagia</taxon>
        <taxon>Cytophagales</taxon>
        <taxon>Cytophagaceae</taxon>
        <taxon>Spirosoma</taxon>
    </lineage>
</organism>
<name>A0A7L5DNL7_9BACT</name>
<reference evidence="1 2" key="1">
    <citation type="submission" date="2020-04" db="EMBL/GenBank/DDBJ databases">
        <title>Genome sequencing of novel species.</title>
        <authorList>
            <person name="Heo J."/>
            <person name="Kim S.-J."/>
            <person name="Kim J.-S."/>
            <person name="Hong S.-B."/>
            <person name="Kwon S.-W."/>
        </authorList>
    </citation>
    <scope>NUCLEOTIDE SEQUENCE [LARGE SCALE GENOMIC DNA]</scope>
    <source>
        <strain evidence="1 2">CJU-R4</strain>
    </source>
</reference>